<sequence>MHKWGPQDVIALVLIVGGLALRFSGIDGATGTGLIVVAGLYYGIDLTPFIKLGRNISKRGE</sequence>
<organism evidence="2">
    <name type="scientific">marine sediment metagenome</name>
    <dbReference type="NCBI Taxonomy" id="412755"/>
    <lineage>
        <taxon>unclassified sequences</taxon>
        <taxon>metagenomes</taxon>
        <taxon>ecological metagenomes</taxon>
    </lineage>
</organism>
<protein>
    <submittedName>
        <fullName evidence="2">Uncharacterized protein</fullName>
    </submittedName>
</protein>
<evidence type="ECO:0000256" key="1">
    <source>
        <dbReference type="SAM" id="Phobius"/>
    </source>
</evidence>
<proteinExistence type="predicted"/>
<reference evidence="2" key="1">
    <citation type="journal article" date="2015" name="Nature">
        <title>Complex archaea that bridge the gap between prokaryotes and eukaryotes.</title>
        <authorList>
            <person name="Spang A."/>
            <person name="Saw J.H."/>
            <person name="Jorgensen S.L."/>
            <person name="Zaremba-Niedzwiedzka K."/>
            <person name="Martijn J."/>
            <person name="Lind A.E."/>
            <person name="van Eijk R."/>
            <person name="Schleper C."/>
            <person name="Guy L."/>
            <person name="Ettema T.J."/>
        </authorList>
    </citation>
    <scope>NUCLEOTIDE SEQUENCE</scope>
</reference>
<feature type="transmembrane region" description="Helical" evidence="1">
    <location>
        <begin position="32"/>
        <end position="50"/>
    </location>
</feature>
<evidence type="ECO:0000313" key="2">
    <source>
        <dbReference type="EMBL" id="KKN22382.1"/>
    </source>
</evidence>
<accession>A0A0F9PD32</accession>
<keyword evidence="1" id="KW-0812">Transmembrane</keyword>
<keyword evidence="1" id="KW-0472">Membrane</keyword>
<keyword evidence="1" id="KW-1133">Transmembrane helix</keyword>
<dbReference type="EMBL" id="LAZR01003067">
    <property type="protein sequence ID" value="KKN22382.1"/>
    <property type="molecule type" value="Genomic_DNA"/>
</dbReference>
<dbReference type="AlphaFoldDB" id="A0A0F9PD32"/>
<gene>
    <name evidence="2" type="ORF">LCGC14_0915740</name>
</gene>
<name>A0A0F9PD32_9ZZZZ</name>
<comment type="caution">
    <text evidence="2">The sequence shown here is derived from an EMBL/GenBank/DDBJ whole genome shotgun (WGS) entry which is preliminary data.</text>
</comment>